<evidence type="ECO:0000313" key="14">
    <source>
        <dbReference type="Proteomes" id="UP000001369"/>
    </source>
</evidence>
<comment type="cofactor">
    <cofactor evidence="1">
        <name>Mg(2+)</name>
        <dbReference type="ChEBI" id="CHEBI:18420"/>
    </cofactor>
</comment>
<feature type="transmembrane region" description="Helical" evidence="12">
    <location>
        <begin position="262"/>
        <end position="288"/>
    </location>
</feature>
<dbReference type="Gene3D" id="1.10.357.140">
    <property type="entry name" value="UbiA prenyltransferase"/>
    <property type="match status" value="1"/>
</dbReference>
<proteinExistence type="inferred from homology"/>
<feature type="transmembrane region" description="Helical" evidence="12">
    <location>
        <begin position="206"/>
        <end position="225"/>
    </location>
</feature>
<dbReference type="FunFam" id="1.20.120.1780:FF:000001">
    <property type="entry name" value="4-hydroxybenzoate octaprenyltransferase"/>
    <property type="match status" value="1"/>
</dbReference>
<dbReference type="FunFam" id="1.10.357.140:FF:000008">
    <property type="entry name" value="4-hydroxybenzoate octaprenyltransferase"/>
    <property type="match status" value="1"/>
</dbReference>
<dbReference type="eggNOG" id="COG0382">
    <property type="taxonomic scope" value="Bacteria"/>
</dbReference>
<dbReference type="NCBIfam" id="TIGR01475">
    <property type="entry name" value="ubiA_other"/>
    <property type="match status" value="1"/>
</dbReference>
<organism evidence="13 14">
    <name type="scientific">Sulfurihydrogenibium azorense (strain DSM 15241 / OCM 825 / Az-Fu1)</name>
    <dbReference type="NCBI Taxonomy" id="204536"/>
    <lineage>
        <taxon>Bacteria</taxon>
        <taxon>Pseudomonadati</taxon>
        <taxon>Aquificota</taxon>
        <taxon>Aquificia</taxon>
        <taxon>Aquificales</taxon>
        <taxon>Hydrogenothermaceae</taxon>
        <taxon>Sulfurihydrogenibium</taxon>
    </lineage>
</organism>
<dbReference type="GO" id="GO:0006744">
    <property type="term" value="P:ubiquinone biosynthetic process"/>
    <property type="evidence" value="ECO:0007669"/>
    <property type="project" value="UniProtKB-KW"/>
</dbReference>
<evidence type="ECO:0000256" key="3">
    <source>
        <dbReference type="ARBA" id="ARBA00005985"/>
    </source>
</evidence>
<dbReference type="InterPro" id="IPR000537">
    <property type="entry name" value="UbiA_prenyltransferase"/>
</dbReference>
<dbReference type="AlphaFoldDB" id="C1DUW8"/>
<evidence type="ECO:0000256" key="5">
    <source>
        <dbReference type="ARBA" id="ARBA00022519"/>
    </source>
</evidence>
<feature type="transmembrane region" description="Helical" evidence="12">
    <location>
        <begin position="133"/>
        <end position="153"/>
    </location>
</feature>
<dbReference type="Gene3D" id="1.20.120.1780">
    <property type="entry name" value="UbiA prenyltransferase"/>
    <property type="match status" value="1"/>
</dbReference>
<accession>C1DUW8</accession>
<feature type="transmembrane region" description="Helical" evidence="12">
    <location>
        <begin position="231"/>
        <end position="250"/>
    </location>
</feature>
<keyword evidence="14" id="KW-1185">Reference proteome</keyword>
<dbReference type="STRING" id="204536.SULAZ_0932"/>
<dbReference type="EC" id="2.5.1.39" evidence="11"/>
<keyword evidence="5" id="KW-0997">Cell inner membrane</keyword>
<dbReference type="PANTHER" id="PTHR11048:SF28">
    <property type="entry name" value="4-HYDROXYBENZOATE POLYPRENYLTRANSFERASE, MITOCHONDRIAL"/>
    <property type="match status" value="1"/>
</dbReference>
<feature type="transmembrane region" description="Helical" evidence="12">
    <location>
        <begin position="109"/>
        <end position="126"/>
    </location>
</feature>
<comment type="subcellular location">
    <subcellularLocation>
        <location evidence="2">Membrane</location>
        <topology evidence="2">Multi-pass membrane protein</topology>
    </subcellularLocation>
</comment>
<dbReference type="CDD" id="cd13959">
    <property type="entry name" value="PT_UbiA_COQ2"/>
    <property type="match status" value="1"/>
</dbReference>
<keyword evidence="7" id="KW-0831">Ubiquinone biosynthesis</keyword>
<reference evidence="13 14" key="1">
    <citation type="journal article" date="2009" name="J. Bacteriol.">
        <title>Complete and draft genome sequences of six members of the Aquificales.</title>
        <authorList>
            <person name="Reysenbach A.L."/>
            <person name="Hamamura N."/>
            <person name="Podar M."/>
            <person name="Griffiths E."/>
            <person name="Ferreira S."/>
            <person name="Hochstein R."/>
            <person name="Heidelberg J."/>
            <person name="Johnson J."/>
            <person name="Mead D."/>
            <person name="Pohorille A."/>
            <person name="Sarmiento M."/>
            <person name="Schweighofer K."/>
            <person name="Seshadri R."/>
            <person name="Voytek M.A."/>
        </authorList>
    </citation>
    <scope>NUCLEOTIDE SEQUENCE [LARGE SCALE GENOMIC DNA]</scope>
    <source>
        <strain evidence="14">Az-Fu1 / DSM 15241 / OCM 825</strain>
    </source>
</reference>
<feature type="transmembrane region" description="Helical" evidence="12">
    <location>
        <begin position="12"/>
        <end position="31"/>
    </location>
</feature>
<evidence type="ECO:0000256" key="4">
    <source>
        <dbReference type="ARBA" id="ARBA00022475"/>
    </source>
</evidence>
<dbReference type="HOGENOM" id="CLU_034879_5_1_0"/>
<evidence type="ECO:0000313" key="13">
    <source>
        <dbReference type="EMBL" id="ACN98734.1"/>
    </source>
</evidence>
<dbReference type="InterPro" id="IPR006371">
    <property type="entry name" value="Polyprenyltransferase_UbiA-li"/>
</dbReference>
<evidence type="ECO:0000256" key="9">
    <source>
        <dbReference type="ARBA" id="ARBA00022989"/>
    </source>
</evidence>
<feature type="transmembrane region" description="Helical" evidence="12">
    <location>
        <begin position="83"/>
        <end position="103"/>
    </location>
</feature>
<sequence length="290" mass="32923">MINKLKTYLELIKFSHTIFAIPFGVSSVFIIEKGLPQVEKIFWIILAMVFARTAGMAFNRYIDIPIDKLNPRTKNWPSAKGEVKPWEMMALGLTASILFMYTAYKLNMLAFWLSPVVILLLLIYPAGKRFTQYVHLILGAVYFLIPVAVSIALKGSVELSAITLGVAMAFWVAGFDILYALQDYEFDKSLGIYSIPAKYGIKKSIFIARFFHFLTFLFILLTGFFAGMGLVYYIGIFILAGFLVYEHTLIKESDLSKINKAFFTVNGFVSIIYMVFVILDTYLGGLLWKM</sequence>
<dbReference type="GO" id="GO:0008412">
    <property type="term" value="F:4-hydroxybenzoate polyprenyltransferase activity"/>
    <property type="evidence" value="ECO:0007669"/>
    <property type="project" value="UniProtKB-EC"/>
</dbReference>
<dbReference type="PANTHER" id="PTHR11048">
    <property type="entry name" value="PRENYLTRANSFERASES"/>
    <property type="match status" value="1"/>
</dbReference>
<gene>
    <name evidence="13" type="ordered locus">SULAZ_0932</name>
</gene>
<dbReference type="InterPro" id="IPR039653">
    <property type="entry name" value="Prenyltransferase"/>
</dbReference>
<evidence type="ECO:0000256" key="8">
    <source>
        <dbReference type="ARBA" id="ARBA00022692"/>
    </source>
</evidence>
<dbReference type="GO" id="GO:0005886">
    <property type="term" value="C:plasma membrane"/>
    <property type="evidence" value="ECO:0007669"/>
    <property type="project" value="TreeGrafter"/>
</dbReference>
<dbReference type="Pfam" id="PF01040">
    <property type="entry name" value="UbiA"/>
    <property type="match status" value="1"/>
</dbReference>
<dbReference type="OrthoDB" id="9782418at2"/>
<dbReference type="Proteomes" id="UP000001369">
    <property type="component" value="Chromosome"/>
</dbReference>
<evidence type="ECO:0000256" key="10">
    <source>
        <dbReference type="ARBA" id="ARBA00023136"/>
    </source>
</evidence>
<dbReference type="EMBL" id="CP001229">
    <property type="protein sequence ID" value="ACN98734.1"/>
    <property type="molecule type" value="Genomic_DNA"/>
</dbReference>
<dbReference type="InterPro" id="IPR044878">
    <property type="entry name" value="UbiA_sf"/>
</dbReference>
<evidence type="ECO:0000256" key="11">
    <source>
        <dbReference type="ARBA" id="ARBA00034524"/>
    </source>
</evidence>
<evidence type="ECO:0000256" key="7">
    <source>
        <dbReference type="ARBA" id="ARBA00022688"/>
    </source>
</evidence>
<keyword evidence="4" id="KW-1003">Cell membrane</keyword>
<evidence type="ECO:0000256" key="12">
    <source>
        <dbReference type="SAM" id="Phobius"/>
    </source>
</evidence>
<feature type="transmembrane region" description="Helical" evidence="12">
    <location>
        <begin position="43"/>
        <end position="62"/>
    </location>
</feature>
<evidence type="ECO:0000256" key="2">
    <source>
        <dbReference type="ARBA" id="ARBA00004141"/>
    </source>
</evidence>
<keyword evidence="8 12" id="KW-0812">Transmembrane</keyword>
<dbReference type="KEGG" id="saf:SULAZ_0932"/>
<keyword evidence="9 12" id="KW-1133">Transmembrane helix</keyword>
<evidence type="ECO:0000256" key="1">
    <source>
        <dbReference type="ARBA" id="ARBA00001946"/>
    </source>
</evidence>
<keyword evidence="10 12" id="KW-0472">Membrane</keyword>
<name>C1DUW8_SULAA</name>
<keyword evidence="6 13" id="KW-0808">Transferase</keyword>
<evidence type="ECO:0000256" key="6">
    <source>
        <dbReference type="ARBA" id="ARBA00022679"/>
    </source>
</evidence>
<dbReference type="RefSeq" id="WP_012674055.1">
    <property type="nucleotide sequence ID" value="NC_012438.1"/>
</dbReference>
<protein>
    <recommendedName>
        <fullName evidence="11">4-hydroxybenzoate polyprenyltransferase</fullName>
        <ecNumber evidence="11">2.5.1.39</ecNumber>
    </recommendedName>
</protein>
<comment type="similarity">
    <text evidence="3">Belongs to the UbiA prenyltransferase family.</text>
</comment>
<feature type="transmembrane region" description="Helical" evidence="12">
    <location>
        <begin position="159"/>
        <end position="181"/>
    </location>
</feature>